<feature type="domain" description="Reverse transcriptase" evidence="1">
    <location>
        <begin position="32"/>
        <end position="141"/>
    </location>
</feature>
<accession>A0AAV7F4F4</accession>
<reference evidence="2 3" key="1">
    <citation type="submission" date="2021-07" db="EMBL/GenBank/DDBJ databases">
        <title>The Aristolochia fimbriata genome: insights into angiosperm evolution, floral development and chemical biosynthesis.</title>
        <authorList>
            <person name="Jiao Y."/>
        </authorList>
    </citation>
    <scope>NUCLEOTIDE SEQUENCE [LARGE SCALE GENOMIC DNA]</scope>
    <source>
        <strain evidence="2">IBCAS-2021</strain>
        <tissue evidence="2">Leaf</tissue>
    </source>
</reference>
<sequence>MKTDVVDMLNDFYYGGIEYRSLGASLIALLPKKERVENIWDFRPISLISGPCKIVARILAGRLKTVLPDLISKEQNGFISSRQILDAAMFTHEVADHFAKAEQPRMILKLDMEKAFDRVDWDFLEVMMRQMGFGERWIGWIRS</sequence>
<dbReference type="EMBL" id="JAINDJ010000003">
    <property type="protein sequence ID" value="KAG9454842.1"/>
    <property type="molecule type" value="Genomic_DNA"/>
</dbReference>
<dbReference type="CDD" id="cd01650">
    <property type="entry name" value="RT_nLTR_like"/>
    <property type="match status" value="1"/>
</dbReference>
<protein>
    <recommendedName>
        <fullName evidence="1">Reverse transcriptase domain-containing protein</fullName>
    </recommendedName>
</protein>
<dbReference type="Pfam" id="PF00078">
    <property type="entry name" value="RVT_1"/>
    <property type="match status" value="1"/>
</dbReference>
<proteinExistence type="predicted"/>
<dbReference type="PANTHER" id="PTHR19446">
    <property type="entry name" value="REVERSE TRANSCRIPTASES"/>
    <property type="match status" value="1"/>
</dbReference>
<gene>
    <name evidence="2" type="ORF">H6P81_007746</name>
</gene>
<dbReference type="Proteomes" id="UP000825729">
    <property type="component" value="Unassembled WGS sequence"/>
</dbReference>
<comment type="caution">
    <text evidence="2">The sequence shown here is derived from an EMBL/GenBank/DDBJ whole genome shotgun (WGS) entry which is preliminary data.</text>
</comment>
<keyword evidence="3" id="KW-1185">Reference proteome</keyword>
<dbReference type="AlphaFoldDB" id="A0AAV7F4F4"/>
<evidence type="ECO:0000259" key="1">
    <source>
        <dbReference type="Pfam" id="PF00078"/>
    </source>
</evidence>
<organism evidence="2 3">
    <name type="scientific">Aristolochia fimbriata</name>
    <name type="common">White veined hardy Dutchman's pipe vine</name>
    <dbReference type="NCBI Taxonomy" id="158543"/>
    <lineage>
        <taxon>Eukaryota</taxon>
        <taxon>Viridiplantae</taxon>
        <taxon>Streptophyta</taxon>
        <taxon>Embryophyta</taxon>
        <taxon>Tracheophyta</taxon>
        <taxon>Spermatophyta</taxon>
        <taxon>Magnoliopsida</taxon>
        <taxon>Magnoliidae</taxon>
        <taxon>Piperales</taxon>
        <taxon>Aristolochiaceae</taxon>
        <taxon>Aristolochia</taxon>
    </lineage>
</organism>
<dbReference type="InterPro" id="IPR000477">
    <property type="entry name" value="RT_dom"/>
</dbReference>
<name>A0AAV7F4F4_ARIFI</name>
<evidence type="ECO:0000313" key="3">
    <source>
        <dbReference type="Proteomes" id="UP000825729"/>
    </source>
</evidence>
<evidence type="ECO:0000313" key="2">
    <source>
        <dbReference type="EMBL" id="KAG9454842.1"/>
    </source>
</evidence>